<dbReference type="SUPFAM" id="SSF47699">
    <property type="entry name" value="Bifunctional inhibitor/lipid-transfer protein/seed storage 2S albumin"/>
    <property type="match status" value="1"/>
</dbReference>
<reference evidence="6" key="1">
    <citation type="submission" date="2016-04" db="EMBL/GenBank/DDBJ databases">
        <title>Cephalotus genome sequencing.</title>
        <authorList>
            <person name="Fukushima K."/>
            <person name="Hasebe M."/>
            <person name="Fang X."/>
        </authorList>
    </citation>
    <scope>NUCLEOTIDE SEQUENCE [LARGE SCALE GENOMIC DNA]</scope>
    <source>
        <strain evidence="6">cv. St1</strain>
    </source>
</reference>
<sequence length="118" mass="12836">MAASPSAFKFASVVVMYLVVGAVLAQAAQLTYGRIVSKLAPYINYLKNSSSSLPLACCQAIRDRNEEANTIALQQLACECWKNVPMTLGINLNNATNLPRKCGVALHYKINPDIDFSK</sequence>
<dbReference type="GO" id="GO:0008289">
    <property type="term" value="F:lipid binding"/>
    <property type="evidence" value="ECO:0007669"/>
    <property type="project" value="InterPro"/>
</dbReference>
<dbReference type="InterPro" id="IPR000528">
    <property type="entry name" value="Plant_nsLTP"/>
</dbReference>
<dbReference type="OrthoDB" id="1876592at2759"/>
<dbReference type="InParanoid" id="A0A1Q3CD16"/>
<comment type="caution">
    <text evidence="5">The sequence shown here is derived from an EMBL/GenBank/DDBJ whole genome shotgun (WGS) entry which is preliminary data.</text>
</comment>
<name>A0A1Q3CD16_CEPFO</name>
<dbReference type="CDD" id="cd01960">
    <property type="entry name" value="nsLTP1"/>
    <property type="match status" value="1"/>
</dbReference>
<dbReference type="InterPro" id="IPR036312">
    <property type="entry name" value="Bifun_inhib/LTP/seed_sf"/>
</dbReference>
<evidence type="ECO:0000313" key="6">
    <source>
        <dbReference type="Proteomes" id="UP000187406"/>
    </source>
</evidence>
<dbReference type="GO" id="GO:0006869">
    <property type="term" value="P:lipid transport"/>
    <property type="evidence" value="ECO:0007669"/>
    <property type="project" value="InterPro"/>
</dbReference>
<keyword evidence="3" id="KW-0732">Signal</keyword>
<feature type="domain" description="Bifunctional inhibitor/plant lipid transfer protein/seed storage helical" evidence="4">
    <location>
        <begin position="35"/>
        <end position="108"/>
    </location>
</feature>
<accession>A0A1Q3CD16</accession>
<dbReference type="InterPro" id="IPR016140">
    <property type="entry name" value="Bifunc_inhib/LTP/seed_store"/>
</dbReference>
<keyword evidence="2" id="KW-1015">Disulfide bond</keyword>
<dbReference type="Proteomes" id="UP000187406">
    <property type="component" value="Unassembled WGS sequence"/>
</dbReference>
<keyword evidence="6" id="KW-1185">Reference proteome</keyword>
<evidence type="ECO:0000313" key="5">
    <source>
        <dbReference type="EMBL" id="GAV78129.1"/>
    </source>
</evidence>
<gene>
    <name evidence="5" type="ORF">CFOL_v3_21597</name>
</gene>
<organism evidence="5 6">
    <name type="scientific">Cephalotus follicularis</name>
    <name type="common">Albany pitcher plant</name>
    <dbReference type="NCBI Taxonomy" id="3775"/>
    <lineage>
        <taxon>Eukaryota</taxon>
        <taxon>Viridiplantae</taxon>
        <taxon>Streptophyta</taxon>
        <taxon>Embryophyta</taxon>
        <taxon>Tracheophyta</taxon>
        <taxon>Spermatophyta</taxon>
        <taxon>Magnoliopsida</taxon>
        <taxon>eudicotyledons</taxon>
        <taxon>Gunneridae</taxon>
        <taxon>Pentapetalae</taxon>
        <taxon>rosids</taxon>
        <taxon>fabids</taxon>
        <taxon>Oxalidales</taxon>
        <taxon>Cephalotaceae</taxon>
        <taxon>Cephalotus</taxon>
    </lineage>
</organism>
<protein>
    <submittedName>
        <fullName evidence="5">Tryp_alpha_amyl domain-containing protein</fullName>
    </submittedName>
</protein>
<dbReference type="PRINTS" id="PR00382">
    <property type="entry name" value="LIPIDTRNSFER"/>
</dbReference>
<comment type="similarity">
    <text evidence="1">Belongs to the plant LTP family.</text>
</comment>
<dbReference type="EMBL" id="BDDD01001743">
    <property type="protein sequence ID" value="GAV78129.1"/>
    <property type="molecule type" value="Genomic_DNA"/>
</dbReference>
<evidence type="ECO:0000256" key="1">
    <source>
        <dbReference type="ARBA" id="ARBA00009748"/>
    </source>
</evidence>
<evidence type="ECO:0000256" key="2">
    <source>
        <dbReference type="ARBA" id="ARBA00023157"/>
    </source>
</evidence>
<dbReference type="STRING" id="3775.A0A1Q3CD16"/>
<evidence type="ECO:0000256" key="3">
    <source>
        <dbReference type="SAM" id="SignalP"/>
    </source>
</evidence>
<dbReference type="PANTHER" id="PTHR33076">
    <property type="entry name" value="NON-SPECIFIC LIPID-TRANSFER PROTEIN 2-RELATED"/>
    <property type="match status" value="1"/>
</dbReference>
<dbReference type="Pfam" id="PF00234">
    <property type="entry name" value="Tryp_alpha_amyl"/>
    <property type="match status" value="1"/>
</dbReference>
<evidence type="ECO:0000259" key="4">
    <source>
        <dbReference type="Pfam" id="PF00234"/>
    </source>
</evidence>
<feature type="chain" id="PRO_5010312065" evidence="3">
    <location>
        <begin position="28"/>
        <end position="118"/>
    </location>
</feature>
<feature type="signal peptide" evidence="3">
    <location>
        <begin position="1"/>
        <end position="27"/>
    </location>
</feature>
<dbReference type="AlphaFoldDB" id="A0A1Q3CD16"/>
<dbReference type="Gene3D" id="1.10.110.10">
    <property type="entry name" value="Plant lipid-transfer and hydrophobic proteins"/>
    <property type="match status" value="1"/>
</dbReference>
<proteinExistence type="inferred from homology"/>